<keyword evidence="1" id="KW-0808">Transferase</keyword>
<protein>
    <submittedName>
        <fullName evidence="1">Putative methyltransferase</fullName>
    </submittedName>
</protein>
<organism evidence="1">
    <name type="scientific">viral metagenome</name>
    <dbReference type="NCBI Taxonomy" id="1070528"/>
    <lineage>
        <taxon>unclassified sequences</taxon>
        <taxon>metagenomes</taxon>
        <taxon>organismal metagenomes</taxon>
    </lineage>
</organism>
<sequence>MTKKSLAKKLGIMLDIGCGKSQRPGFVGMDKRKLPGVDIVHDFERFPWPVKDESVITAVASHVIEHVKPWLMIDWMNEAWRVMKNKGEFAISMPYGYSSGFLQDPTHCNACNEATWQYFDPGFPLYQVYEPKPWRITFGPVWQDNGNMEVVLTKVK</sequence>
<proteinExistence type="predicted"/>
<dbReference type="GO" id="GO:0032259">
    <property type="term" value="P:methylation"/>
    <property type="evidence" value="ECO:0007669"/>
    <property type="project" value="UniProtKB-KW"/>
</dbReference>
<gene>
    <name evidence="2" type="ORF">MM415A02620_0010</name>
    <name evidence="1" type="ORF">MM415B01601_0009</name>
</gene>
<dbReference type="EMBL" id="MT141286">
    <property type="protein sequence ID" value="QJA57667.1"/>
    <property type="molecule type" value="Genomic_DNA"/>
</dbReference>
<accession>A0A6M3IKV8</accession>
<evidence type="ECO:0000313" key="2">
    <source>
        <dbReference type="EMBL" id="QJA72754.1"/>
    </source>
</evidence>
<dbReference type="AlphaFoldDB" id="A0A6M3IKV8"/>
<dbReference type="SUPFAM" id="SSF53335">
    <property type="entry name" value="S-adenosyl-L-methionine-dependent methyltransferases"/>
    <property type="match status" value="1"/>
</dbReference>
<dbReference type="EMBL" id="MT141975">
    <property type="protein sequence ID" value="QJA72754.1"/>
    <property type="molecule type" value="Genomic_DNA"/>
</dbReference>
<reference evidence="1" key="1">
    <citation type="submission" date="2020-03" db="EMBL/GenBank/DDBJ databases">
        <title>The deep terrestrial virosphere.</title>
        <authorList>
            <person name="Holmfeldt K."/>
            <person name="Nilsson E."/>
            <person name="Simone D."/>
            <person name="Lopez-Fernandez M."/>
            <person name="Wu X."/>
            <person name="de Brujin I."/>
            <person name="Lundin D."/>
            <person name="Andersson A."/>
            <person name="Bertilsson S."/>
            <person name="Dopson M."/>
        </authorList>
    </citation>
    <scope>NUCLEOTIDE SEQUENCE</scope>
    <source>
        <strain evidence="2">MM415A02620</strain>
        <strain evidence="1">MM415B01601</strain>
    </source>
</reference>
<dbReference type="InterPro" id="IPR029063">
    <property type="entry name" value="SAM-dependent_MTases_sf"/>
</dbReference>
<name>A0A6M3IKV8_9ZZZZ</name>
<dbReference type="GO" id="GO:0008168">
    <property type="term" value="F:methyltransferase activity"/>
    <property type="evidence" value="ECO:0007669"/>
    <property type="project" value="UniProtKB-KW"/>
</dbReference>
<keyword evidence="1" id="KW-0489">Methyltransferase</keyword>
<evidence type="ECO:0000313" key="1">
    <source>
        <dbReference type="EMBL" id="QJA57667.1"/>
    </source>
</evidence>
<dbReference type="Gene3D" id="3.40.50.150">
    <property type="entry name" value="Vaccinia Virus protein VP39"/>
    <property type="match status" value="1"/>
</dbReference>